<dbReference type="AlphaFoldDB" id="A0A482TV81"/>
<dbReference type="Proteomes" id="UP000294028">
    <property type="component" value="Unassembled WGS sequence"/>
</dbReference>
<keyword evidence="1" id="KW-0472">Membrane</keyword>
<dbReference type="EMBL" id="RZHH01000001">
    <property type="protein sequence ID" value="RYJ19515.1"/>
    <property type="molecule type" value="Genomic_DNA"/>
</dbReference>
<dbReference type="RefSeq" id="WP_129783054.1">
    <property type="nucleotide sequence ID" value="NZ_RZHH01000001.1"/>
</dbReference>
<gene>
    <name evidence="2" type="ORF">ELS19_00485</name>
</gene>
<sequence length="180" mass="19489">MPRSGVLGLWDRLVGPDATRGEHGLVLAYALSFAVGLLAYVRIQSLGWSLVQQAVVAVFALDIAGGIVANTTDAGARWWHRSSQGPWDHFGFVSAHLHPFVLAVLFETVTWYESALIYGFLIVSAALVLLSPHRFRRPVGMLLVSVGVLVGLILVSVEPGLEWFAPFLYLKLVGGHLTSG</sequence>
<keyword evidence="1" id="KW-1133">Transmembrane helix</keyword>
<evidence type="ECO:0000256" key="1">
    <source>
        <dbReference type="SAM" id="Phobius"/>
    </source>
</evidence>
<accession>A0A482TV81</accession>
<proteinExistence type="predicted"/>
<feature type="transmembrane region" description="Helical" evidence="1">
    <location>
        <begin position="115"/>
        <end position="132"/>
    </location>
</feature>
<name>A0A482TV81_9EURY</name>
<evidence type="ECO:0000313" key="3">
    <source>
        <dbReference type="Proteomes" id="UP000294028"/>
    </source>
</evidence>
<reference evidence="2 3" key="1">
    <citation type="submission" date="2018-12" db="EMBL/GenBank/DDBJ databases">
        <title>Genome analysis provides insights into bioremediation potentialities of Halogeometricum borinquense strain N11.</title>
        <authorList>
            <person name="Najjari A."/>
            <person name="Youssef N."/>
            <person name="Fhoula I."/>
            <person name="Ben Dhia O."/>
            <person name="Mahjoubi M."/>
            <person name="Ouzari H.I."/>
            <person name="Cherif A."/>
        </authorList>
    </citation>
    <scope>NUCLEOTIDE SEQUENCE [LARGE SCALE GENOMIC DNA]</scope>
    <source>
        <strain evidence="2 3">N11</strain>
    </source>
</reference>
<feature type="transmembrane region" description="Helical" evidence="1">
    <location>
        <begin position="139"/>
        <end position="157"/>
    </location>
</feature>
<feature type="transmembrane region" description="Helical" evidence="1">
    <location>
        <begin position="49"/>
        <end position="69"/>
    </location>
</feature>
<comment type="caution">
    <text evidence="2">The sequence shown here is derived from an EMBL/GenBank/DDBJ whole genome shotgun (WGS) entry which is preliminary data.</text>
</comment>
<evidence type="ECO:0000313" key="2">
    <source>
        <dbReference type="EMBL" id="RYJ19515.1"/>
    </source>
</evidence>
<organism evidence="2 3">
    <name type="scientific">Halogeometricum borinquense</name>
    <dbReference type="NCBI Taxonomy" id="60847"/>
    <lineage>
        <taxon>Archaea</taxon>
        <taxon>Methanobacteriati</taxon>
        <taxon>Methanobacteriota</taxon>
        <taxon>Stenosarchaea group</taxon>
        <taxon>Halobacteria</taxon>
        <taxon>Halobacteriales</taxon>
        <taxon>Haloferacaceae</taxon>
        <taxon>Halogeometricum</taxon>
    </lineage>
</organism>
<feature type="transmembrane region" description="Helical" evidence="1">
    <location>
        <begin position="25"/>
        <end position="43"/>
    </location>
</feature>
<protein>
    <submittedName>
        <fullName evidence="2">Uncharacterized protein</fullName>
    </submittedName>
</protein>
<keyword evidence="1" id="KW-0812">Transmembrane</keyword>